<keyword evidence="5" id="KW-0732">Signal</keyword>
<dbReference type="PANTHER" id="PTHR22722">
    <property type="entry name" value="LOW-DENSITY LIPOPROTEIN RECEPTOR-RELATED PROTEIN 2-RELATED"/>
    <property type="match status" value="1"/>
</dbReference>
<evidence type="ECO:0000256" key="1">
    <source>
        <dbReference type="ARBA" id="ARBA00004479"/>
    </source>
</evidence>
<sequence>MLLSQRFYKHSCLIENLLYWGGEHDNILIINCTLVQLSLGIILSDTATTIPPEYHLNKPPASEPLTEPPTKPSCTSPSYLCPGSSLCISLTQLCDGKKDCLDGSDEKCVRRCPYSSKLPCNDGRECVLYSHICDGEDDCMDGSDEQECSETCEFQCSHGKMCIPMVQVCDGTSHCRDQSDELNCWEQTRSCEFNCADRKRCIPKKFVCDGERDCLDGTDEVGCACSAPSLLCPASSMCISEDQLCDGQRDCPDGFDENDCIVQCERKGEFQCSHGNRCIPPEQVCDGQYNCQDRSDEMDCSRLSEGCHQHCDNNTRCIPKTFLCDGEKDCVDGSDEEKCLLACSINHTIKCPHHLYQCGSGECVDPGLVCNGFTNCADSSDEGGCYCASGFRLLSSGLSCVDSDECNAVSHVMCKHTCLNTHGSYVCQCHPGFYLEPDNKSCKTKDEPLLLASVQSELLLLGVRSSMLQILSSSSRPVFSLDYHWAQNRVYWLSPNYQSIRWTDMGNSNNKGILIKGVKSDFIAVDWVGKNLYWVDGLVGQILAVKLSDTMVRSQDYTVVLGEDLEQPSSLVLLPDRGLMLWSEIGSTPQIERAGMDGSKRKVVVSRALSWPVSLSYDFLDNRVYWADEKLRCIGSASLDGENIKILQLAETPNPFSVAVFNDKVFWSDTKRRTIRSADKNTGKDQKVLLKRPGQPFGLKLIHALSQPAISSPCGQLQCSHLCLLAPAVKGKTGALGLTAVCRCPKGLLLSKDRITCSLPRESPFILLLSHAKVYQIYLSSMHQDGVALKKMPNNQVFALPGVTEALEVDVSIMELSLYVADAGQGAVDVLKLSSSKSGHELIPAGRVLKLKDDTITAMAVDWVTSNIYWSSSRRPDLHVTSRHDGYTTSLLQGSLQGTTSIALHPASGRVCYTVIVAAGGKTQTEVSCAWMDGHNKAVLWQRSSIPTSLVFSNKGSMIYWADTGEGIISSIGVNGSGYKQYKTGPGLLISFTHTQSMLLWVTMDKDSTKLWFSDGVQPKQLWFETKTSVVEIRAYSSNSQTGMNSCSNNNGKCDHLCLPYPGGRTCKCGRGFYSVNATFCAHMPKCPAGQQPCFDGRKCISSSKFCDGLKDCPDQSDEQDCEFPDKTAYSAGQKIKNRALKRVLTKTLYSLHRLDLSLPTCRQTQCSNHGSCVVPLGGGAGLVCECDLGYRGESCEDTVNGSLSLPLTLSVVAVIIGILILAFIFAKLRQRIDNTIISLMARKQTSMLSEMCDLVVYPSFGNTILTNKRRILNYPAFSAIRIVKHK</sequence>
<dbReference type="GO" id="GO:0005509">
    <property type="term" value="F:calcium ion binding"/>
    <property type="evidence" value="ECO:0007669"/>
    <property type="project" value="InterPro"/>
</dbReference>
<name>A0A665XAN1_ECHNA</name>
<feature type="disulfide bond" evidence="12">
    <location>
        <begin position="1187"/>
        <end position="1196"/>
    </location>
</feature>
<keyword evidence="3" id="KW-0254">Endocytosis</keyword>
<reference evidence="17" key="1">
    <citation type="submission" date="2021-04" db="EMBL/GenBank/DDBJ databases">
        <authorList>
            <consortium name="Wellcome Sanger Institute Data Sharing"/>
        </authorList>
    </citation>
    <scope>NUCLEOTIDE SEQUENCE [LARGE SCALE GENOMIC DNA]</scope>
</reference>
<dbReference type="InterPro" id="IPR049883">
    <property type="entry name" value="NOTCH1_EGF-like"/>
</dbReference>
<dbReference type="InterPro" id="IPR018097">
    <property type="entry name" value="EGF_Ca-bd_CS"/>
</dbReference>
<evidence type="ECO:0000256" key="10">
    <source>
        <dbReference type="ARBA" id="ARBA00023170"/>
    </source>
</evidence>
<keyword evidence="18" id="KW-1185">Reference proteome</keyword>
<evidence type="ECO:0000256" key="15">
    <source>
        <dbReference type="SAM" id="Phobius"/>
    </source>
</evidence>
<dbReference type="PROSITE" id="PS51120">
    <property type="entry name" value="LDLRB"/>
    <property type="match status" value="2"/>
</dbReference>
<evidence type="ECO:0000256" key="2">
    <source>
        <dbReference type="ARBA" id="ARBA00022536"/>
    </source>
</evidence>
<dbReference type="PANTHER" id="PTHR22722:SF12">
    <property type="entry name" value="EGF-LIKE DOMAIN-CONTAINING PROTEIN"/>
    <property type="match status" value="1"/>
</dbReference>
<dbReference type="CDD" id="cd00112">
    <property type="entry name" value="LDLa"/>
    <property type="match status" value="9"/>
</dbReference>
<feature type="disulfide bond" evidence="13">
    <location>
        <begin position="208"/>
        <end position="223"/>
    </location>
</feature>
<keyword evidence="10" id="KW-0675">Receptor</keyword>
<keyword evidence="4 15" id="KW-0812">Transmembrane</keyword>
<dbReference type="InterPro" id="IPR000152">
    <property type="entry name" value="EGF-type_Asp/Asn_hydroxyl_site"/>
</dbReference>
<keyword evidence="9 12" id="KW-1015">Disulfide bond</keyword>
<evidence type="ECO:0000259" key="16">
    <source>
        <dbReference type="PROSITE" id="PS50026"/>
    </source>
</evidence>
<evidence type="ECO:0000313" key="18">
    <source>
        <dbReference type="Proteomes" id="UP000472264"/>
    </source>
</evidence>
<dbReference type="SUPFAM" id="SSF57196">
    <property type="entry name" value="EGF/Laminin"/>
    <property type="match status" value="1"/>
</dbReference>
<feature type="domain" description="EGF-like" evidence="16">
    <location>
        <begin position="402"/>
        <end position="443"/>
    </location>
</feature>
<feature type="repeat" description="LDL-receptor class B" evidence="14">
    <location>
        <begin position="622"/>
        <end position="664"/>
    </location>
</feature>
<dbReference type="Pfam" id="PF00057">
    <property type="entry name" value="Ldl_recept_a"/>
    <property type="match status" value="9"/>
</dbReference>
<dbReference type="InterPro" id="IPR051221">
    <property type="entry name" value="LDLR-related"/>
</dbReference>
<dbReference type="PROSITE" id="PS00022">
    <property type="entry name" value="EGF_1"/>
    <property type="match status" value="1"/>
</dbReference>
<dbReference type="SUPFAM" id="SSF57424">
    <property type="entry name" value="LDL receptor-like module"/>
    <property type="match status" value="7"/>
</dbReference>
<dbReference type="FunFam" id="2.10.25.10:FF:000009">
    <property type="entry name" value="Low-density lipoprotein receptor isoform 1"/>
    <property type="match status" value="1"/>
</dbReference>
<keyword evidence="7 15" id="KW-1133">Transmembrane helix</keyword>
<evidence type="ECO:0000256" key="3">
    <source>
        <dbReference type="ARBA" id="ARBA00022583"/>
    </source>
</evidence>
<dbReference type="InterPro" id="IPR000742">
    <property type="entry name" value="EGF"/>
</dbReference>
<dbReference type="GO" id="GO:0042562">
    <property type="term" value="F:hormone binding"/>
    <property type="evidence" value="ECO:0007669"/>
    <property type="project" value="TreeGrafter"/>
</dbReference>
<dbReference type="GO" id="GO:0043235">
    <property type="term" value="C:receptor complex"/>
    <property type="evidence" value="ECO:0007669"/>
    <property type="project" value="TreeGrafter"/>
</dbReference>
<dbReference type="InterPro" id="IPR023415">
    <property type="entry name" value="LDLR_class-A_CS"/>
</dbReference>
<feature type="disulfide bond" evidence="13">
    <location>
        <begin position="169"/>
        <end position="184"/>
    </location>
</feature>
<dbReference type="InterPro" id="IPR001881">
    <property type="entry name" value="EGF-like_Ca-bd_dom"/>
</dbReference>
<dbReference type="Ensembl" id="ENSENLT00000054373.1">
    <property type="protein sequence ID" value="ENSENLP00000053102.1"/>
    <property type="gene ID" value="ENSENLG00000022176.1"/>
</dbReference>
<keyword evidence="8 15" id="KW-0472">Membrane</keyword>
<dbReference type="FunFam" id="2.120.10.30:FF:000241">
    <property type="entry name" value="Low-density lipoprotein receptor-related protein 6"/>
    <property type="match status" value="1"/>
</dbReference>
<feature type="transmembrane region" description="Helical" evidence="15">
    <location>
        <begin position="1204"/>
        <end position="1227"/>
    </location>
</feature>
<dbReference type="PROSITE" id="PS01187">
    <property type="entry name" value="EGF_CA"/>
    <property type="match status" value="1"/>
</dbReference>
<feature type="disulfide bond" evidence="13">
    <location>
        <begin position="324"/>
        <end position="339"/>
    </location>
</feature>
<evidence type="ECO:0000256" key="5">
    <source>
        <dbReference type="ARBA" id="ARBA00022729"/>
    </source>
</evidence>
<feature type="repeat" description="LDL-receptor class B" evidence="14">
    <location>
        <begin position="578"/>
        <end position="621"/>
    </location>
</feature>
<evidence type="ECO:0000256" key="4">
    <source>
        <dbReference type="ARBA" id="ARBA00022692"/>
    </source>
</evidence>
<dbReference type="PRINTS" id="PR00261">
    <property type="entry name" value="LDLRECEPTOR"/>
</dbReference>
<dbReference type="SMART" id="SM00179">
    <property type="entry name" value="EGF_CA"/>
    <property type="match status" value="1"/>
</dbReference>
<feature type="disulfide bond" evidence="13">
    <location>
        <begin position="351"/>
        <end position="363"/>
    </location>
</feature>
<proteinExistence type="predicted"/>
<dbReference type="Proteomes" id="UP000472264">
    <property type="component" value="Chromosome 12"/>
</dbReference>
<dbReference type="PROSITE" id="PS50026">
    <property type="entry name" value="EGF_3"/>
    <property type="match status" value="2"/>
</dbReference>
<dbReference type="SUPFAM" id="SSF63825">
    <property type="entry name" value="YWTD domain"/>
    <property type="match status" value="2"/>
</dbReference>
<dbReference type="PROSITE" id="PS50068">
    <property type="entry name" value="LDLRA_2"/>
    <property type="match status" value="9"/>
</dbReference>
<dbReference type="GO" id="GO:0006898">
    <property type="term" value="P:receptor-mediated endocytosis"/>
    <property type="evidence" value="ECO:0007669"/>
    <property type="project" value="TreeGrafter"/>
</dbReference>
<dbReference type="GO" id="GO:0016324">
    <property type="term" value="C:apical plasma membrane"/>
    <property type="evidence" value="ECO:0007669"/>
    <property type="project" value="TreeGrafter"/>
</dbReference>
<feature type="disulfide bond" evidence="13">
    <location>
        <begin position="285"/>
        <end position="300"/>
    </location>
</feature>
<reference evidence="17" key="2">
    <citation type="submission" date="2025-08" db="UniProtKB">
        <authorList>
            <consortium name="Ensembl"/>
        </authorList>
    </citation>
    <scope>IDENTIFICATION</scope>
</reference>
<evidence type="ECO:0000313" key="17">
    <source>
        <dbReference type="Ensembl" id="ENSENLP00000053102.1"/>
    </source>
</evidence>
<evidence type="ECO:0000256" key="6">
    <source>
        <dbReference type="ARBA" id="ARBA00022737"/>
    </source>
</evidence>
<dbReference type="PROSITE" id="PS01186">
    <property type="entry name" value="EGF_2"/>
    <property type="match status" value="2"/>
</dbReference>
<dbReference type="PROSITE" id="PS01209">
    <property type="entry name" value="LDLRA_1"/>
    <property type="match status" value="4"/>
</dbReference>
<dbReference type="InterPro" id="IPR011042">
    <property type="entry name" value="6-blade_b-propeller_TolB-like"/>
</dbReference>
<dbReference type="Gene3D" id="4.10.400.10">
    <property type="entry name" value="Low-density Lipoprotein Receptor"/>
    <property type="match status" value="8"/>
</dbReference>
<dbReference type="Gene3D" id="4.10.1220.10">
    <property type="entry name" value="EGF-type module"/>
    <property type="match status" value="1"/>
</dbReference>
<keyword evidence="2 12" id="KW-0245">EGF-like domain</keyword>
<dbReference type="Gene3D" id="2.120.10.30">
    <property type="entry name" value="TolB, C-terminal domain"/>
    <property type="match status" value="2"/>
</dbReference>
<feature type="disulfide bond" evidence="13">
    <location>
        <begin position="1107"/>
        <end position="1122"/>
    </location>
</feature>
<dbReference type="InterPro" id="IPR036055">
    <property type="entry name" value="LDL_receptor-like_sf"/>
</dbReference>
<organism evidence="17 18">
    <name type="scientific">Echeneis naucrates</name>
    <name type="common">Live sharksucker</name>
    <dbReference type="NCBI Taxonomy" id="173247"/>
    <lineage>
        <taxon>Eukaryota</taxon>
        <taxon>Metazoa</taxon>
        <taxon>Chordata</taxon>
        <taxon>Craniata</taxon>
        <taxon>Vertebrata</taxon>
        <taxon>Euteleostomi</taxon>
        <taxon>Actinopterygii</taxon>
        <taxon>Neopterygii</taxon>
        <taxon>Teleostei</taxon>
        <taxon>Neoteleostei</taxon>
        <taxon>Acanthomorphata</taxon>
        <taxon>Carangaria</taxon>
        <taxon>Carangiformes</taxon>
        <taxon>Echeneidae</taxon>
        <taxon>Echeneis</taxon>
    </lineage>
</organism>
<feature type="disulfide bond" evidence="13">
    <location>
        <begin position="358"/>
        <end position="376"/>
    </location>
</feature>
<dbReference type="SMART" id="SM00192">
    <property type="entry name" value="LDLa"/>
    <property type="match status" value="9"/>
</dbReference>
<keyword evidence="11" id="KW-0325">Glycoprotein</keyword>
<dbReference type="SMART" id="SM00135">
    <property type="entry name" value="LY"/>
    <property type="match status" value="8"/>
</dbReference>
<feature type="domain" description="EGF-like" evidence="16">
    <location>
        <begin position="1158"/>
        <end position="1197"/>
    </location>
</feature>
<comment type="subcellular location">
    <subcellularLocation>
        <location evidence="1">Membrane</location>
        <topology evidence="1">Single-pass type I membrane protein</topology>
    </subcellularLocation>
</comment>
<evidence type="ECO:0000256" key="8">
    <source>
        <dbReference type="ARBA" id="ARBA00023136"/>
    </source>
</evidence>
<dbReference type="InterPro" id="IPR002172">
    <property type="entry name" value="LDrepeatLR_classA_rpt"/>
</dbReference>
<protein>
    <submittedName>
        <fullName evidence="17">Si:dkey-88l16.3</fullName>
    </submittedName>
</protein>
<comment type="caution">
    <text evidence="12">Lacks conserved residue(s) required for the propagation of feature annotation.</text>
</comment>
<keyword evidence="6" id="KW-0677">Repeat</keyword>
<dbReference type="InterPro" id="IPR000033">
    <property type="entry name" value="LDLR_classB_rpt"/>
</dbReference>
<dbReference type="Gene3D" id="2.10.25.10">
    <property type="entry name" value="Laminin"/>
    <property type="match status" value="2"/>
</dbReference>
<evidence type="ECO:0000256" key="7">
    <source>
        <dbReference type="ARBA" id="ARBA00022989"/>
    </source>
</evidence>
<feature type="disulfide bond" evidence="13">
    <location>
        <begin position="245"/>
        <end position="260"/>
    </location>
</feature>
<evidence type="ECO:0000256" key="11">
    <source>
        <dbReference type="ARBA" id="ARBA00023180"/>
    </source>
</evidence>
<evidence type="ECO:0000256" key="13">
    <source>
        <dbReference type="PROSITE-ProRule" id="PRU00124"/>
    </source>
</evidence>
<evidence type="ECO:0000256" key="12">
    <source>
        <dbReference type="PROSITE-ProRule" id="PRU00076"/>
    </source>
</evidence>
<evidence type="ECO:0000256" key="14">
    <source>
        <dbReference type="PROSITE-ProRule" id="PRU00461"/>
    </source>
</evidence>
<reference evidence="17" key="3">
    <citation type="submission" date="2025-09" db="UniProtKB">
        <authorList>
            <consortium name="Ensembl"/>
        </authorList>
    </citation>
    <scope>IDENTIFICATION</scope>
</reference>
<dbReference type="InterPro" id="IPR009030">
    <property type="entry name" value="Growth_fac_rcpt_cys_sf"/>
</dbReference>
<dbReference type="Pfam" id="PF07645">
    <property type="entry name" value="EGF_CA"/>
    <property type="match status" value="1"/>
</dbReference>
<feature type="disulfide bond" evidence="13">
    <location>
        <begin position="133"/>
        <end position="148"/>
    </location>
</feature>
<dbReference type="PROSITE" id="PS00010">
    <property type="entry name" value="ASX_HYDROXYL"/>
    <property type="match status" value="1"/>
</dbReference>
<accession>A0A665XAN1</accession>
<dbReference type="SUPFAM" id="SSF57184">
    <property type="entry name" value="Growth factor receptor domain"/>
    <property type="match status" value="2"/>
</dbReference>
<feature type="disulfide bond" evidence="13">
    <location>
        <begin position="370"/>
        <end position="385"/>
    </location>
</feature>
<evidence type="ECO:0000256" key="9">
    <source>
        <dbReference type="ARBA" id="ARBA00023157"/>
    </source>
</evidence>
<dbReference type="SMART" id="SM00181">
    <property type="entry name" value="EGF"/>
    <property type="match status" value="6"/>
</dbReference>